<dbReference type="PATRIC" id="fig|626937.4.peg.451"/>
<keyword evidence="8" id="KW-1185">Reference proteome</keyword>
<dbReference type="AlphaFoldDB" id="A0A136Q7M6"/>
<comment type="subcellular location">
    <subcellularLocation>
        <location evidence="1">Membrane</location>
        <topology evidence="1">Multi-pass membrane protein</topology>
    </subcellularLocation>
</comment>
<protein>
    <submittedName>
        <fullName evidence="7">TspO/MBR family protein</fullName>
    </submittedName>
</protein>
<feature type="transmembrane region" description="Helical" evidence="6">
    <location>
        <begin position="79"/>
        <end position="99"/>
    </location>
</feature>
<dbReference type="GO" id="GO:0033013">
    <property type="term" value="P:tetrapyrrole metabolic process"/>
    <property type="evidence" value="ECO:0007669"/>
    <property type="project" value="UniProtKB-ARBA"/>
</dbReference>
<evidence type="ECO:0000256" key="4">
    <source>
        <dbReference type="ARBA" id="ARBA00022989"/>
    </source>
</evidence>
<proteinExistence type="inferred from homology"/>
<evidence type="ECO:0000256" key="5">
    <source>
        <dbReference type="ARBA" id="ARBA00023136"/>
    </source>
</evidence>
<organism evidence="7 8">
    <name type="scientific">Christensenella minuta</name>
    <dbReference type="NCBI Taxonomy" id="626937"/>
    <lineage>
        <taxon>Bacteria</taxon>
        <taxon>Bacillati</taxon>
        <taxon>Bacillota</taxon>
        <taxon>Clostridia</taxon>
        <taxon>Christensenellales</taxon>
        <taxon>Christensenellaceae</taxon>
        <taxon>Christensenella</taxon>
    </lineage>
</organism>
<keyword evidence="5 6" id="KW-0472">Membrane</keyword>
<dbReference type="PANTHER" id="PTHR10057">
    <property type="entry name" value="PERIPHERAL-TYPE BENZODIAZEPINE RECEPTOR"/>
    <property type="match status" value="1"/>
</dbReference>
<feature type="transmembrane region" description="Helical" evidence="6">
    <location>
        <begin position="167"/>
        <end position="186"/>
    </location>
</feature>
<dbReference type="InterPro" id="IPR038330">
    <property type="entry name" value="TspO/MBR-related_sf"/>
</dbReference>
<gene>
    <name evidence="7" type="ORF">HMPREF3293_00460</name>
</gene>
<feature type="transmembrane region" description="Helical" evidence="6">
    <location>
        <begin position="135"/>
        <end position="155"/>
    </location>
</feature>
<keyword evidence="3 6" id="KW-0812">Transmembrane</keyword>
<dbReference type="CDD" id="cd15904">
    <property type="entry name" value="TSPO_MBR"/>
    <property type="match status" value="1"/>
</dbReference>
<evidence type="ECO:0000256" key="1">
    <source>
        <dbReference type="ARBA" id="ARBA00004141"/>
    </source>
</evidence>
<dbReference type="Proteomes" id="UP000070366">
    <property type="component" value="Unassembled WGS sequence"/>
</dbReference>
<evidence type="ECO:0000256" key="3">
    <source>
        <dbReference type="ARBA" id="ARBA00022692"/>
    </source>
</evidence>
<name>A0A136Q7M6_9FIRM</name>
<comment type="similarity">
    <text evidence="2">Belongs to the TspO/BZRP family.</text>
</comment>
<dbReference type="STRING" id="626937.HMPREF3293_00460"/>
<dbReference type="InterPro" id="IPR004307">
    <property type="entry name" value="TspO_MBR"/>
</dbReference>
<feature type="transmembrane region" description="Helical" evidence="6">
    <location>
        <begin position="111"/>
        <end position="129"/>
    </location>
</feature>
<accession>A0A136Q7M6</accession>
<comment type="caution">
    <text evidence="7">The sequence shown here is derived from an EMBL/GenBank/DDBJ whole genome shotgun (WGS) entry which is preliminary data.</text>
</comment>
<dbReference type="Gene3D" id="1.20.1260.100">
    <property type="entry name" value="TspO/MBR protein"/>
    <property type="match status" value="1"/>
</dbReference>
<dbReference type="GO" id="GO:0016020">
    <property type="term" value="C:membrane"/>
    <property type="evidence" value="ECO:0007669"/>
    <property type="project" value="UniProtKB-SubCell"/>
</dbReference>
<dbReference type="FunFam" id="1.20.1260.100:FF:000001">
    <property type="entry name" value="translocator protein 2"/>
    <property type="match status" value="1"/>
</dbReference>
<dbReference type="Pfam" id="PF03073">
    <property type="entry name" value="TspO_MBR"/>
    <property type="match status" value="1"/>
</dbReference>
<feature type="transmembrane region" description="Helical" evidence="6">
    <location>
        <begin position="39"/>
        <end position="59"/>
    </location>
</feature>
<evidence type="ECO:0000313" key="8">
    <source>
        <dbReference type="Proteomes" id="UP000070366"/>
    </source>
</evidence>
<dbReference type="PANTHER" id="PTHR10057:SF0">
    <property type="entry name" value="TRANSLOCATOR PROTEIN"/>
    <property type="match status" value="1"/>
</dbReference>
<dbReference type="PIRSF" id="PIRSF005859">
    <property type="entry name" value="PBR"/>
    <property type="match status" value="1"/>
</dbReference>
<evidence type="ECO:0000313" key="7">
    <source>
        <dbReference type="EMBL" id="KXK66629.1"/>
    </source>
</evidence>
<reference evidence="7 8" key="1">
    <citation type="submission" date="2016-02" db="EMBL/GenBank/DDBJ databases">
        <authorList>
            <person name="Wen L."/>
            <person name="He K."/>
            <person name="Yang H."/>
        </authorList>
    </citation>
    <scope>NUCLEOTIDE SEQUENCE [LARGE SCALE GENOMIC DNA]</scope>
    <source>
        <strain evidence="7 8">DSM 22607</strain>
    </source>
</reference>
<evidence type="ECO:0000256" key="6">
    <source>
        <dbReference type="SAM" id="Phobius"/>
    </source>
</evidence>
<evidence type="ECO:0000256" key="2">
    <source>
        <dbReference type="ARBA" id="ARBA00007524"/>
    </source>
</evidence>
<keyword evidence="4 6" id="KW-1133">Transmembrane helix</keyword>
<dbReference type="EMBL" id="LSZW01000035">
    <property type="protein sequence ID" value="KXK66629.1"/>
    <property type="molecule type" value="Genomic_DNA"/>
</dbReference>
<sequence length="187" mass="21405">MKGTGRFKYEKPNKLKGEAGMNTTYAGTYDTPHKINWKVLLLSLLISVGSGQVSGLLTNSSMEIYINDVVKPPLSPPGAVFPIVWSVLFVLMGISAYMVYMTISPYRRRALTLYIAQLIFNFFWMIIFFNARNYVFAFIWLAVLWLMVFFMIRSMRLVKPAAGNLQIPYLVWLTFAGYLNFAIILLN</sequence>